<proteinExistence type="predicted"/>
<reference evidence="1" key="1">
    <citation type="submission" date="2019-04" db="EMBL/GenBank/DDBJ databases">
        <title>Microbes associate with the intestines of laboratory mice.</title>
        <authorList>
            <person name="Navarre W."/>
            <person name="Wong E."/>
            <person name="Huang K."/>
            <person name="Tropini C."/>
            <person name="Ng K."/>
            <person name="Yu B."/>
        </authorList>
    </citation>
    <scope>NUCLEOTIDE SEQUENCE</scope>
    <source>
        <strain evidence="1">NM01_1-7b</strain>
    </source>
</reference>
<comment type="caution">
    <text evidence="1">The sequence shown here is derived from an EMBL/GenBank/DDBJ whole genome shotgun (WGS) entry which is preliminary data.</text>
</comment>
<keyword evidence="2" id="KW-1185">Reference proteome</keyword>
<sequence>MIKIVDITEEELLPEIFGGKAAGLSILKKQGFLVPDGVAIEAVDSMAYFDQLFQNNLKMQLKRFETEEGYEVAVRSSCTMEDIKCVSGAGKYKTFLGQMSFSEIWKAIEELICGLVVPGTKMGIVIQRFIQAQNSGVIFTSDPFTYEKNKMLVSFSHGLGDKLVSGKLAGRDVTIRMKDQEVMILEGTESFPELKKLCMDTKQLECRLGYPLDIEWAADGERLYYLQCRPISTITSIPSGMLHVDMGNMEKISERINIQDRIDIWKQVLESSIEMPDTYIYIYNDSNHESVEMEWELAKSAHYKGYSAVVLYPNDIVGCHYLGDKTKVRGSISKCCRYGIRAFPQYGSLKECIRNYDTLLGKHSWIGVTMIQETVKPLYTGQIRKIQDGYLMEITYGNFVTKGIVPVNRYMIGLADDFLLKKEVEQTRWYELIEGHIVYCLCNEDSKARTMIPEETIVKIVQYFKPLLETRDWTIEFGIFQNEPENEYQPFFMDLAEQRKEGKLTLSRVSSGIISEGKIKGKIIHIEKEDISLLCENLDNEYEPMVFFAQRPDIALLPLVERCSSKDAAFVFCEGSVLCHLATVLREKRIPAIQIGYYHKGEYAEGKECVVNAQSEYITGRERISVT</sequence>
<accession>A0AC61RQY8</accession>
<gene>
    <name evidence="1" type="ORF">E5329_22575</name>
</gene>
<dbReference type="EMBL" id="SRYA01000068">
    <property type="protein sequence ID" value="TGY91156.1"/>
    <property type="molecule type" value="Genomic_DNA"/>
</dbReference>
<evidence type="ECO:0000313" key="2">
    <source>
        <dbReference type="Proteomes" id="UP000304953"/>
    </source>
</evidence>
<name>A0AC61RQY8_9FIRM</name>
<dbReference type="Proteomes" id="UP000304953">
    <property type="component" value="Unassembled WGS sequence"/>
</dbReference>
<organism evidence="1 2">
    <name type="scientific">Petralouisia muris</name>
    <dbReference type="NCBI Taxonomy" id="3032872"/>
    <lineage>
        <taxon>Bacteria</taxon>
        <taxon>Bacillati</taxon>
        <taxon>Bacillota</taxon>
        <taxon>Clostridia</taxon>
        <taxon>Lachnospirales</taxon>
        <taxon>Lachnospiraceae</taxon>
        <taxon>Petralouisia</taxon>
    </lineage>
</organism>
<evidence type="ECO:0000313" key="1">
    <source>
        <dbReference type="EMBL" id="TGY91156.1"/>
    </source>
</evidence>
<protein>
    <submittedName>
        <fullName evidence="1">Uncharacterized protein</fullName>
    </submittedName>
</protein>